<comment type="caution">
    <text evidence="1">The sequence shown here is derived from an EMBL/GenBank/DDBJ whole genome shotgun (WGS) entry which is preliminary data.</text>
</comment>
<dbReference type="RefSeq" id="WP_339424855.1">
    <property type="nucleotide sequence ID" value="NZ_JBDJNQ010000010.1"/>
</dbReference>
<dbReference type="Pfam" id="PF08713">
    <property type="entry name" value="DNA_alkylation"/>
    <property type="match status" value="1"/>
</dbReference>
<dbReference type="Gene3D" id="1.25.40.290">
    <property type="entry name" value="ARM repeat domains"/>
    <property type="match status" value="1"/>
</dbReference>
<sequence>MDANIEKLKSIEHGFKHIIEAGDLILKNISINHLEFAKKLLDDDAYQIRMLATYLLGQLSVEYEKALEILETKVATDVSWRVQEMLAKAFDYYCHTIGYQKSLPKIEKWISDDNPNVKRAVIEGLRIWTNRPYFKENPGNAIKLIAKFRSDDNEYLRRSIGNSLRDISKKHKNLVDQEVSTWNLADKKIVFIQKLIYK</sequence>
<organism evidence="1 2">
    <name type="scientific">Sphingobacterium kitahiroshimense</name>
    <dbReference type="NCBI Taxonomy" id="470446"/>
    <lineage>
        <taxon>Bacteria</taxon>
        <taxon>Pseudomonadati</taxon>
        <taxon>Bacteroidota</taxon>
        <taxon>Sphingobacteriia</taxon>
        <taxon>Sphingobacteriales</taxon>
        <taxon>Sphingobacteriaceae</taxon>
        <taxon>Sphingobacterium</taxon>
    </lineage>
</organism>
<dbReference type="Proteomes" id="UP001409291">
    <property type="component" value="Unassembled WGS sequence"/>
</dbReference>
<dbReference type="Gene3D" id="1.10.1240.70">
    <property type="match status" value="1"/>
</dbReference>
<dbReference type="SUPFAM" id="SSF48371">
    <property type="entry name" value="ARM repeat"/>
    <property type="match status" value="1"/>
</dbReference>
<protein>
    <submittedName>
        <fullName evidence="1">DNA alkylation repair protein</fullName>
    </submittedName>
</protein>
<accession>A0ABV0BY40</accession>
<dbReference type="EMBL" id="JBDJNQ010000010">
    <property type="protein sequence ID" value="MEN5379591.1"/>
    <property type="molecule type" value="Genomic_DNA"/>
</dbReference>
<dbReference type="InterPro" id="IPR016024">
    <property type="entry name" value="ARM-type_fold"/>
</dbReference>
<reference evidence="1 2" key="1">
    <citation type="submission" date="2024-04" db="EMBL/GenBank/DDBJ databases">
        <title>WGS of bacteria from Torrens River.</title>
        <authorList>
            <person name="Wyrsch E.R."/>
            <person name="Drigo B."/>
        </authorList>
    </citation>
    <scope>NUCLEOTIDE SEQUENCE [LARGE SCALE GENOMIC DNA]</scope>
    <source>
        <strain evidence="1 2">TWI391</strain>
    </source>
</reference>
<proteinExistence type="predicted"/>
<evidence type="ECO:0000313" key="2">
    <source>
        <dbReference type="Proteomes" id="UP001409291"/>
    </source>
</evidence>
<dbReference type="InterPro" id="IPR014825">
    <property type="entry name" value="DNA_alkylation"/>
</dbReference>
<gene>
    <name evidence="1" type="ORF">ABE541_20150</name>
</gene>
<name>A0ABV0BY40_9SPHI</name>
<keyword evidence="2" id="KW-1185">Reference proteome</keyword>
<evidence type="ECO:0000313" key="1">
    <source>
        <dbReference type="EMBL" id="MEN5379591.1"/>
    </source>
</evidence>